<reference evidence="3 4" key="1">
    <citation type="journal article" date="2008" name="Int. J. Syst. Evol. Microbiol.">
        <title>Nocardioides daphniae sp. nov., isolated from Daphnia cucullata (Crustacea: Cladocera).</title>
        <authorList>
            <person name="Toth E.M."/>
            <person name="Keki Z."/>
            <person name="Homonnay Z.G."/>
            <person name="Borsodi A.K."/>
            <person name="Marialigeti K."/>
            <person name="Schumann P."/>
        </authorList>
    </citation>
    <scope>NUCLEOTIDE SEQUENCE [LARGE SCALE GENOMIC DNA]</scope>
    <source>
        <strain evidence="3 4">JCM 16608</strain>
    </source>
</reference>
<evidence type="ECO:0000313" key="3">
    <source>
        <dbReference type="EMBL" id="QCC76023.1"/>
    </source>
</evidence>
<accession>A0A4P7U724</accession>
<protein>
    <submittedName>
        <fullName evidence="3">DUF3152 domain-containing protein</fullName>
    </submittedName>
</protein>
<evidence type="ECO:0000259" key="2">
    <source>
        <dbReference type="Pfam" id="PF11350"/>
    </source>
</evidence>
<organism evidence="3 4">
    <name type="scientific">Nocardioides daphniae</name>
    <dbReference type="NCBI Taxonomy" id="402297"/>
    <lineage>
        <taxon>Bacteria</taxon>
        <taxon>Bacillati</taxon>
        <taxon>Actinomycetota</taxon>
        <taxon>Actinomycetes</taxon>
        <taxon>Propionibacteriales</taxon>
        <taxon>Nocardioidaceae</taxon>
        <taxon>Nocardioides</taxon>
    </lineage>
</organism>
<dbReference type="EMBL" id="CP038462">
    <property type="protein sequence ID" value="QCC76023.1"/>
    <property type="molecule type" value="Genomic_DNA"/>
</dbReference>
<dbReference type="OrthoDB" id="9779865at2"/>
<proteinExistence type="predicted"/>
<evidence type="ECO:0000313" key="4">
    <source>
        <dbReference type="Proteomes" id="UP000297025"/>
    </source>
</evidence>
<dbReference type="SUPFAM" id="SSF55486">
    <property type="entry name" value="Metalloproteases ('zincins'), catalytic domain"/>
    <property type="match status" value="1"/>
</dbReference>
<name>A0A4P7U724_9ACTN</name>
<dbReference type="Pfam" id="PF11350">
    <property type="entry name" value="DUF3152"/>
    <property type="match status" value="1"/>
</dbReference>
<feature type="domain" description="DUF3152" evidence="2">
    <location>
        <begin position="85"/>
        <end position="250"/>
    </location>
</feature>
<dbReference type="KEGG" id="ndp:E2C04_00330"/>
<evidence type="ECO:0000256" key="1">
    <source>
        <dbReference type="SAM" id="MobiDB-lite"/>
    </source>
</evidence>
<gene>
    <name evidence="3" type="ORF">E2C04_00330</name>
</gene>
<sequence>MAMLGGIAVIVAASVVKVGPFVIEAMHGSRQAVGPAAGPTAPAEADRPAGQTTPLSGEAQVQEVSPSPSVAPPTRNPVRRRTTPAVPERGPGTFRIAAQTVSGRETVGAGESVTYTVEIEHGVPFDQAAVAHSVDRTLTDPRGWTANGGEAVRRVAGRADFRIVVATPATTDALCAPLDTGGRLSCRNGNLVVLNAWRWANGADAYRSVAQYRRYLINHEFGHALGNSHRDCGEPGGLASVMVQQTKGLQGCRANPWPFP</sequence>
<dbReference type="InterPro" id="IPR022603">
    <property type="entry name" value="DUF3152"/>
</dbReference>
<feature type="region of interest" description="Disordered" evidence="1">
    <location>
        <begin position="32"/>
        <end position="91"/>
    </location>
</feature>
<dbReference type="AlphaFoldDB" id="A0A4P7U724"/>
<feature type="compositionally biased region" description="Low complexity" evidence="1">
    <location>
        <begin position="32"/>
        <end position="43"/>
    </location>
</feature>
<dbReference type="Proteomes" id="UP000297025">
    <property type="component" value="Chromosome"/>
</dbReference>